<dbReference type="AlphaFoldDB" id="A0A1D7U5Y7"/>
<evidence type="ECO:0000313" key="3">
    <source>
        <dbReference type="Proteomes" id="UP000094969"/>
    </source>
</evidence>
<dbReference type="KEGG" id="bvv:BHK69_22290"/>
<protein>
    <recommendedName>
        <fullName evidence="4">Lipoprotein</fullName>
    </recommendedName>
</protein>
<dbReference type="EMBL" id="CP017147">
    <property type="protein sequence ID" value="AOO82798.1"/>
    <property type="molecule type" value="Genomic_DNA"/>
</dbReference>
<feature type="signal peptide" evidence="1">
    <location>
        <begin position="1"/>
        <end position="18"/>
    </location>
</feature>
<keyword evidence="3" id="KW-1185">Reference proteome</keyword>
<accession>A0A1D7U5Y7</accession>
<feature type="chain" id="PRO_5009100027" description="Lipoprotein" evidence="1">
    <location>
        <begin position="19"/>
        <end position="136"/>
    </location>
</feature>
<sequence length="136" mass="14127">MKIMFAPALALLLGGCVASGSSGRVVRASAGEAETRWMIASTIASAPHFGGWSIIGKPQFAQAGLAPGRSVGSMLFGSTSEEYCVSATMIVAGIPQRKSAFVTVNRSSSVATARVRPGYCTATAPFPELEMVSIRR</sequence>
<keyword evidence="1" id="KW-0732">Signal</keyword>
<evidence type="ECO:0008006" key="4">
    <source>
        <dbReference type="Google" id="ProtNLM"/>
    </source>
</evidence>
<dbReference type="RefSeq" id="WP_069692004.1">
    <property type="nucleotide sequence ID" value="NZ_CP017147.1"/>
</dbReference>
<proteinExistence type="predicted"/>
<reference evidence="2 3" key="1">
    <citation type="journal article" date="2015" name="Antonie Van Leeuwenhoek">
        <title>Bosea vaviloviae sp. nov., a new species of slow-growing rhizobia isolated from nodules of the relict species Vavilovia formosa (Stev.) Fed.</title>
        <authorList>
            <person name="Safronova V.I."/>
            <person name="Kuznetsova I.G."/>
            <person name="Sazanova A.L."/>
            <person name="Kimeklis A.K."/>
            <person name="Belimov A.A."/>
            <person name="Andronov E.E."/>
            <person name="Pinaev A.G."/>
            <person name="Chizhevskaya E.P."/>
            <person name="Pukhaev A.R."/>
            <person name="Popov K.P."/>
            <person name="Willems A."/>
            <person name="Tikhonovich I.A."/>
        </authorList>
    </citation>
    <scope>NUCLEOTIDE SEQUENCE [LARGE SCALE GENOMIC DNA]</scope>
    <source>
        <strain evidence="2 3">Vaf18</strain>
    </source>
</reference>
<organism evidence="2 3">
    <name type="scientific">Bosea vaviloviae</name>
    <dbReference type="NCBI Taxonomy" id="1526658"/>
    <lineage>
        <taxon>Bacteria</taxon>
        <taxon>Pseudomonadati</taxon>
        <taxon>Pseudomonadota</taxon>
        <taxon>Alphaproteobacteria</taxon>
        <taxon>Hyphomicrobiales</taxon>
        <taxon>Boseaceae</taxon>
        <taxon>Bosea</taxon>
    </lineage>
</organism>
<name>A0A1D7U5Y7_9HYPH</name>
<evidence type="ECO:0000313" key="2">
    <source>
        <dbReference type="EMBL" id="AOO82798.1"/>
    </source>
</evidence>
<dbReference type="Proteomes" id="UP000094969">
    <property type="component" value="Chromosome"/>
</dbReference>
<dbReference type="PROSITE" id="PS51257">
    <property type="entry name" value="PROKAR_LIPOPROTEIN"/>
    <property type="match status" value="1"/>
</dbReference>
<gene>
    <name evidence="2" type="ORF">BHK69_22290</name>
</gene>
<evidence type="ECO:0000256" key="1">
    <source>
        <dbReference type="SAM" id="SignalP"/>
    </source>
</evidence>